<dbReference type="RefSeq" id="WP_183979942.1">
    <property type="nucleotide sequence ID" value="NZ_JACHEB010000010.1"/>
</dbReference>
<sequence length="129" mass="13719">MTLLSTALRTTAAIIFCCCVHLNASQPVLQSGTSQTAPDNSNQNKNQTPTADNQSNAQSDRMTTAKIRKAITSDKTLSTYAHNVKIITLNGSVTLKGPVKSDEEKEKVAAMAANVVSADKVTDQLTVKP</sequence>
<protein>
    <submittedName>
        <fullName evidence="4">Osmotically-inducible protein OsmY</fullName>
    </submittedName>
</protein>
<feature type="signal peptide" evidence="2">
    <location>
        <begin position="1"/>
        <end position="24"/>
    </location>
</feature>
<evidence type="ECO:0000313" key="5">
    <source>
        <dbReference type="Proteomes" id="UP000535182"/>
    </source>
</evidence>
<proteinExistence type="predicted"/>
<dbReference type="Pfam" id="PF04972">
    <property type="entry name" value="BON"/>
    <property type="match status" value="1"/>
</dbReference>
<dbReference type="PROSITE" id="PS50914">
    <property type="entry name" value="BON"/>
    <property type="match status" value="1"/>
</dbReference>
<keyword evidence="2" id="KW-0732">Signal</keyword>
<organism evidence="4 5">
    <name type="scientific">Tunturiibacter gelidiferens</name>
    <dbReference type="NCBI Taxonomy" id="3069689"/>
    <lineage>
        <taxon>Bacteria</taxon>
        <taxon>Pseudomonadati</taxon>
        <taxon>Acidobacteriota</taxon>
        <taxon>Terriglobia</taxon>
        <taxon>Terriglobales</taxon>
        <taxon>Acidobacteriaceae</taxon>
        <taxon>Tunturiibacter</taxon>
    </lineage>
</organism>
<evidence type="ECO:0000256" key="1">
    <source>
        <dbReference type="SAM" id="MobiDB-lite"/>
    </source>
</evidence>
<name>A0A9X0QHD8_9BACT</name>
<evidence type="ECO:0000313" key="4">
    <source>
        <dbReference type="EMBL" id="MBB5330483.1"/>
    </source>
</evidence>
<dbReference type="Gene3D" id="3.30.1340.30">
    <property type="match status" value="1"/>
</dbReference>
<dbReference type="Proteomes" id="UP000535182">
    <property type="component" value="Unassembled WGS sequence"/>
</dbReference>
<reference evidence="4 5" key="1">
    <citation type="submission" date="2020-08" db="EMBL/GenBank/DDBJ databases">
        <title>Genomic Encyclopedia of Type Strains, Phase IV (KMG-V): Genome sequencing to study the core and pangenomes of soil and plant-associated prokaryotes.</title>
        <authorList>
            <person name="Whitman W."/>
        </authorList>
    </citation>
    <scope>NUCLEOTIDE SEQUENCE [LARGE SCALE GENOMIC DNA]</scope>
    <source>
        <strain evidence="4 5">X5P2</strain>
    </source>
</reference>
<gene>
    <name evidence="4" type="ORF">HDF14_004118</name>
</gene>
<dbReference type="AlphaFoldDB" id="A0A9X0QHD8"/>
<feature type="compositionally biased region" description="Polar residues" evidence="1">
    <location>
        <begin position="30"/>
        <end position="62"/>
    </location>
</feature>
<keyword evidence="5" id="KW-1185">Reference proteome</keyword>
<feature type="region of interest" description="Disordered" evidence="1">
    <location>
        <begin position="30"/>
        <end position="63"/>
    </location>
</feature>
<dbReference type="EMBL" id="JACHEB010000010">
    <property type="protein sequence ID" value="MBB5330483.1"/>
    <property type="molecule type" value="Genomic_DNA"/>
</dbReference>
<evidence type="ECO:0000259" key="3">
    <source>
        <dbReference type="PROSITE" id="PS50914"/>
    </source>
</evidence>
<accession>A0A9X0QHD8</accession>
<feature type="chain" id="PRO_5040878565" evidence="2">
    <location>
        <begin position="25"/>
        <end position="129"/>
    </location>
</feature>
<dbReference type="InterPro" id="IPR007055">
    <property type="entry name" value="BON_dom"/>
</dbReference>
<feature type="domain" description="BON" evidence="3">
    <location>
        <begin position="59"/>
        <end position="129"/>
    </location>
</feature>
<comment type="caution">
    <text evidence="4">The sequence shown here is derived from an EMBL/GenBank/DDBJ whole genome shotgun (WGS) entry which is preliminary data.</text>
</comment>
<evidence type="ECO:0000256" key="2">
    <source>
        <dbReference type="SAM" id="SignalP"/>
    </source>
</evidence>